<dbReference type="Proteomes" id="UP000198211">
    <property type="component" value="Unassembled WGS sequence"/>
</dbReference>
<protein>
    <recommendedName>
        <fullName evidence="4">Secreted protein</fullName>
    </recommendedName>
</protein>
<comment type="caution">
    <text evidence="2">The sequence shown here is derived from an EMBL/GenBank/DDBJ whole genome shotgun (WGS) entry which is preliminary data.</text>
</comment>
<gene>
    <name evidence="2" type="ORF">PHMEG_00041376</name>
</gene>
<dbReference type="AlphaFoldDB" id="A0A225UB66"/>
<organism evidence="2 3">
    <name type="scientific">Phytophthora megakarya</name>
    <dbReference type="NCBI Taxonomy" id="4795"/>
    <lineage>
        <taxon>Eukaryota</taxon>
        <taxon>Sar</taxon>
        <taxon>Stramenopiles</taxon>
        <taxon>Oomycota</taxon>
        <taxon>Peronosporomycetes</taxon>
        <taxon>Peronosporales</taxon>
        <taxon>Peronosporaceae</taxon>
        <taxon>Phytophthora</taxon>
    </lineage>
</organism>
<feature type="signal peptide" evidence="1">
    <location>
        <begin position="1"/>
        <end position="18"/>
    </location>
</feature>
<dbReference type="EMBL" id="NBNE01022825">
    <property type="protein sequence ID" value="OWY90477.1"/>
    <property type="molecule type" value="Genomic_DNA"/>
</dbReference>
<sequence length="142" mass="15856">MPFVCFTVDLVPVVFVLSAALPSSPPRCAVPAVCCHRRDVSCRPEQLTSAHTTSCRFHRRHRVTTYRHLRRAVCRLGQCRRRQYCRGVDAATTASFDGFTSSVFFPIATSVVIRPRRYRRLLPVAAITATGARDNASATTFV</sequence>
<feature type="non-terminal residue" evidence="2">
    <location>
        <position position="142"/>
    </location>
</feature>
<evidence type="ECO:0000256" key="1">
    <source>
        <dbReference type="SAM" id="SignalP"/>
    </source>
</evidence>
<accession>A0A225UB66</accession>
<feature type="chain" id="PRO_5012895042" description="Secreted protein" evidence="1">
    <location>
        <begin position="19"/>
        <end position="142"/>
    </location>
</feature>
<name>A0A225UB66_9STRA</name>
<evidence type="ECO:0000313" key="2">
    <source>
        <dbReference type="EMBL" id="OWY90477.1"/>
    </source>
</evidence>
<evidence type="ECO:0000313" key="3">
    <source>
        <dbReference type="Proteomes" id="UP000198211"/>
    </source>
</evidence>
<keyword evidence="3" id="KW-1185">Reference proteome</keyword>
<reference evidence="3" key="1">
    <citation type="submission" date="2017-03" db="EMBL/GenBank/DDBJ databases">
        <title>Phytopthora megakarya and P. palmivora, two closely related causual agents of cacao black pod achieved similar genome size and gene model numbers by different mechanisms.</title>
        <authorList>
            <person name="Ali S."/>
            <person name="Shao J."/>
            <person name="Larry D.J."/>
            <person name="Kronmiller B."/>
            <person name="Shen D."/>
            <person name="Strem M.D."/>
            <person name="Melnick R.L."/>
            <person name="Guiltinan M.J."/>
            <person name="Tyler B.M."/>
            <person name="Meinhardt L.W."/>
            <person name="Bailey B.A."/>
        </authorList>
    </citation>
    <scope>NUCLEOTIDE SEQUENCE [LARGE SCALE GENOMIC DNA]</scope>
    <source>
        <strain evidence="3">zdho120</strain>
    </source>
</reference>
<proteinExistence type="predicted"/>
<keyword evidence="1" id="KW-0732">Signal</keyword>
<evidence type="ECO:0008006" key="4">
    <source>
        <dbReference type="Google" id="ProtNLM"/>
    </source>
</evidence>